<accession>A0A8J4YQZ7</accession>
<evidence type="ECO:0000256" key="1">
    <source>
        <dbReference type="SAM" id="MobiDB-lite"/>
    </source>
</evidence>
<gene>
    <name evidence="2" type="ORF">GWK47_036953</name>
</gene>
<dbReference type="AlphaFoldDB" id="A0A8J4YQZ7"/>
<organism evidence="2 3">
    <name type="scientific">Chionoecetes opilio</name>
    <name type="common">Atlantic snow crab</name>
    <name type="synonym">Cancer opilio</name>
    <dbReference type="NCBI Taxonomy" id="41210"/>
    <lineage>
        <taxon>Eukaryota</taxon>
        <taxon>Metazoa</taxon>
        <taxon>Ecdysozoa</taxon>
        <taxon>Arthropoda</taxon>
        <taxon>Crustacea</taxon>
        <taxon>Multicrustacea</taxon>
        <taxon>Malacostraca</taxon>
        <taxon>Eumalacostraca</taxon>
        <taxon>Eucarida</taxon>
        <taxon>Decapoda</taxon>
        <taxon>Pleocyemata</taxon>
        <taxon>Brachyura</taxon>
        <taxon>Eubrachyura</taxon>
        <taxon>Majoidea</taxon>
        <taxon>Majidae</taxon>
        <taxon>Chionoecetes</taxon>
    </lineage>
</organism>
<evidence type="ECO:0000313" key="2">
    <source>
        <dbReference type="EMBL" id="KAG0726269.1"/>
    </source>
</evidence>
<dbReference type="Proteomes" id="UP000770661">
    <property type="component" value="Unassembled WGS sequence"/>
</dbReference>
<proteinExistence type="predicted"/>
<feature type="region of interest" description="Disordered" evidence="1">
    <location>
        <begin position="70"/>
        <end position="185"/>
    </location>
</feature>
<sequence length="185" mass="20558">MSDQAPSRRCSQCLYEDRCRCSYEAALHLPQPQQEYLPSDRRSPLFGHEPQCFSWDNRCHCASSEPFRLPPEGHGSHGSPPEPPLSVRLTPQQVRDLYTGTRDPHHQHPVPTTHHHADSRFSSQSSSGNPYTADSSSGQQAVPAPPHAAPPGYTLADSLPPSYESLFGSRPAWPEDVQTHNNKMT</sequence>
<evidence type="ECO:0000313" key="3">
    <source>
        <dbReference type="Proteomes" id="UP000770661"/>
    </source>
</evidence>
<keyword evidence="3" id="KW-1185">Reference proteome</keyword>
<dbReference type="EMBL" id="JACEEZ010004674">
    <property type="protein sequence ID" value="KAG0726269.1"/>
    <property type="molecule type" value="Genomic_DNA"/>
</dbReference>
<comment type="caution">
    <text evidence="2">The sequence shown here is derived from an EMBL/GenBank/DDBJ whole genome shotgun (WGS) entry which is preliminary data.</text>
</comment>
<reference evidence="2" key="1">
    <citation type="submission" date="2020-07" db="EMBL/GenBank/DDBJ databases">
        <title>The High-quality genome of the commercially important snow crab, Chionoecetes opilio.</title>
        <authorList>
            <person name="Jeong J.-H."/>
            <person name="Ryu S."/>
        </authorList>
    </citation>
    <scope>NUCLEOTIDE SEQUENCE</scope>
    <source>
        <strain evidence="2">MADBK_172401_WGS</strain>
        <tissue evidence="2">Digestive gland</tissue>
    </source>
</reference>
<name>A0A8J4YQZ7_CHIOP</name>
<protein>
    <submittedName>
        <fullName evidence="2">Uncharacterized protein</fullName>
    </submittedName>
</protein>
<feature type="compositionally biased region" description="Polar residues" evidence="1">
    <location>
        <begin position="120"/>
        <end position="140"/>
    </location>
</feature>
<feature type="compositionally biased region" description="Low complexity" evidence="1">
    <location>
        <begin position="70"/>
        <end position="79"/>
    </location>
</feature>